<accession>A0AAV4LGS4</accession>
<name>A0AAV4LGS4_9BACL</name>
<protein>
    <recommendedName>
        <fullName evidence="2">Phage head morphogenesis domain-containing protein</fullName>
    </recommendedName>
</protein>
<feature type="domain" description="Phage head morphogenesis" evidence="2">
    <location>
        <begin position="660"/>
        <end position="759"/>
    </location>
</feature>
<feature type="region of interest" description="Disordered" evidence="1">
    <location>
        <begin position="440"/>
        <end position="484"/>
    </location>
</feature>
<proteinExistence type="predicted"/>
<dbReference type="RefSeq" id="WP_282200055.1">
    <property type="nucleotide sequence ID" value="NZ_BOQE01000001.1"/>
</dbReference>
<evidence type="ECO:0000313" key="3">
    <source>
        <dbReference type="EMBL" id="GIM47031.1"/>
    </source>
</evidence>
<evidence type="ECO:0000313" key="4">
    <source>
        <dbReference type="Proteomes" id="UP001057291"/>
    </source>
</evidence>
<dbReference type="AlphaFoldDB" id="A0AAV4LGS4"/>
<keyword evidence="4" id="KW-1185">Reference proteome</keyword>
<reference evidence="3" key="1">
    <citation type="journal article" date="2023" name="Int. J. Syst. Evol. Microbiol.">
        <title>Collibacillus ludicampi gen. nov., sp. nov., a new soil bacterium of the family Alicyclobacillaceae.</title>
        <authorList>
            <person name="Jojima T."/>
            <person name="Ioku Y."/>
            <person name="Fukuta Y."/>
            <person name="Shirasaka N."/>
            <person name="Matsumura Y."/>
            <person name="Mori M."/>
        </authorList>
    </citation>
    <scope>NUCLEOTIDE SEQUENCE</scope>
    <source>
        <strain evidence="3">TP075</strain>
    </source>
</reference>
<feature type="compositionally biased region" description="Polar residues" evidence="1">
    <location>
        <begin position="458"/>
        <end position="482"/>
    </location>
</feature>
<sequence length="763" mass="87669">MGKITNGLRKVLTTFINWLPEGANKQNPHDVGHVAKTSPWLFDYDVFRLNWEKVTILREIDEMLRSDPRIKRANHVFASTAVRRGLTVKVTSEVSEDLAQKAQDLINLLMRSAQINSKLLPWARSLLKDGELYLNPIIDINKRLISDIKNLPAITMQRNEDITGRFPDLNDAFRQIDPVSREIVHKFPLWAVNHIRYDHEPGQLYGNSQYLACRAIWKKLVMTEEDLVVRRRTRAVPRRLHIVGNKDNPGTWDEVKKYKEFNKLDNPKRSTITTDYFGNGLTDIKDLNADAQLDHIKDIEYLQEQLMMGTGVPLHILGFGKNVNRDIVEDQKKQFEEDVQELRDLLEYGDEAPYSGLRAIFDLQLTLQGIDPSLVSYNFIWSDTNNDTLNDKVDRVIKLRSAQPDPLISRELALNYIARDFGLDSQESVKAEIEKIKQEMAEDRTEQQTEAGALNPMKPSTSPTDRYTTQASGKPTTDSKTYNPLHGDKKVIELEKWLADEVRSYFRRVFRTMKKNGIEARIKKLQKLSLAIKDSTVTCKLSERDLAWLDPHGGCGCFQCQMINDAEDEFELSDVVEQQVIEEFDQAWQEHEDSLKITLLSAYAASGKLAFNKIAEEVEDENVGVSISFDFVHSGVKEDLERFAGYRINGIEETTRNLLRRQLAKAYENGETVNQWIERIQSVLDIPDWRAEMIARTEISWAFNRAKLGGYIEAGVSKVRYLAVIDKRTCPTCKEDHEKEFNIHDAPSLPRHPRCRCTTVAVF</sequence>
<comment type="caution">
    <text evidence="3">The sequence shown here is derived from an EMBL/GenBank/DDBJ whole genome shotgun (WGS) entry which is preliminary data.</text>
</comment>
<evidence type="ECO:0000259" key="2">
    <source>
        <dbReference type="Pfam" id="PF04233"/>
    </source>
</evidence>
<gene>
    <name evidence="3" type="ORF">DNHGIG_25800</name>
</gene>
<evidence type="ECO:0000256" key="1">
    <source>
        <dbReference type="SAM" id="MobiDB-lite"/>
    </source>
</evidence>
<dbReference type="InterPro" id="IPR006528">
    <property type="entry name" value="Phage_head_morphogenesis_dom"/>
</dbReference>
<dbReference type="Proteomes" id="UP001057291">
    <property type="component" value="Unassembled WGS sequence"/>
</dbReference>
<dbReference type="NCBIfam" id="TIGR01641">
    <property type="entry name" value="phageSPP1_gp7"/>
    <property type="match status" value="1"/>
</dbReference>
<organism evidence="3 4">
    <name type="scientific">Collibacillus ludicampi</name>
    <dbReference type="NCBI Taxonomy" id="2771369"/>
    <lineage>
        <taxon>Bacteria</taxon>
        <taxon>Bacillati</taxon>
        <taxon>Bacillota</taxon>
        <taxon>Bacilli</taxon>
        <taxon>Bacillales</taxon>
        <taxon>Alicyclobacillaceae</taxon>
        <taxon>Collibacillus</taxon>
    </lineage>
</organism>
<dbReference type="Pfam" id="PF04233">
    <property type="entry name" value="Phage_Mu_F"/>
    <property type="match status" value="1"/>
</dbReference>
<dbReference type="EMBL" id="BOQE01000001">
    <property type="protein sequence ID" value="GIM47031.1"/>
    <property type="molecule type" value="Genomic_DNA"/>
</dbReference>